<comment type="caution">
    <text evidence="2">The sequence shown here is derived from an EMBL/GenBank/DDBJ whole genome shotgun (WGS) entry which is preliminary data.</text>
</comment>
<evidence type="ECO:0000313" key="3">
    <source>
        <dbReference type="Proteomes" id="UP000283530"/>
    </source>
</evidence>
<dbReference type="GO" id="GO:0016705">
    <property type="term" value="F:oxidoreductase activity, acting on paired donors, with incorporation or reduction of molecular oxygen"/>
    <property type="evidence" value="ECO:0007669"/>
    <property type="project" value="InterPro"/>
</dbReference>
<gene>
    <name evidence="2" type="ORF">CKAN_02237600</name>
</gene>
<dbReference type="GO" id="GO:0004497">
    <property type="term" value="F:monooxygenase activity"/>
    <property type="evidence" value="ECO:0007669"/>
    <property type="project" value="InterPro"/>
</dbReference>
<feature type="region of interest" description="Disordered" evidence="1">
    <location>
        <begin position="58"/>
        <end position="82"/>
    </location>
</feature>
<sequence>MLKGSIQKHIPSTKRMCEGTAVGRRARKRMLEGTIASVPRRKRLGYVCSSNRHYIKSYGMDNGRAPNESKNNERSTRRGKGNCRRKINGYRGYAPSNELREISNQRDYEVTSSSSITCSRESTKSTKIYGYDIPAKTRVIVNAWAIGRDLNHGSTLINFNQRDSWMVATRAM</sequence>
<evidence type="ECO:0000256" key="1">
    <source>
        <dbReference type="SAM" id="MobiDB-lite"/>
    </source>
</evidence>
<reference evidence="2 3" key="1">
    <citation type="journal article" date="2019" name="Nat. Plants">
        <title>Stout camphor tree genome fills gaps in understanding of flowering plant genome evolution.</title>
        <authorList>
            <person name="Chaw S.M."/>
            <person name="Liu Y.C."/>
            <person name="Wu Y.W."/>
            <person name="Wang H.Y."/>
            <person name="Lin C.I."/>
            <person name="Wu C.S."/>
            <person name="Ke H.M."/>
            <person name="Chang L.Y."/>
            <person name="Hsu C.Y."/>
            <person name="Yang H.T."/>
            <person name="Sudianto E."/>
            <person name="Hsu M.H."/>
            <person name="Wu K.P."/>
            <person name="Wang L.N."/>
            <person name="Leebens-Mack J.H."/>
            <person name="Tsai I.J."/>
        </authorList>
    </citation>
    <scope>NUCLEOTIDE SEQUENCE [LARGE SCALE GENOMIC DNA]</scope>
    <source>
        <strain evidence="3">cv. Chaw 1501</strain>
        <tissue evidence="2">Young leaves</tissue>
    </source>
</reference>
<dbReference type="SUPFAM" id="SSF48264">
    <property type="entry name" value="Cytochrome P450"/>
    <property type="match status" value="1"/>
</dbReference>
<dbReference type="AlphaFoldDB" id="A0A3S3QZL1"/>
<dbReference type="STRING" id="337451.A0A3S3QZL1"/>
<evidence type="ECO:0000313" key="2">
    <source>
        <dbReference type="EMBL" id="RWR93140.1"/>
    </source>
</evidence>
<dbReference type="Gene3D" id="1.10.630.10">
    <property type="entry name" value="Cytochrome P450"/>
    <property type="match status" value="1"/>
</dbReference>
<dbReference type="GO" id="GO:0020037">
    <property type="term" value="F:heme binding"/>
    <property type="evidence" value="ECO:0007669"/>
    <property type="project" value="InterPro"/>
</dbReference>
<dbReference type="Proteomes" id="UP000283530">
    <property type="component" value="Unassembled WGS sequence"/>
</dbReference>
<dbReference type="EMBL" id="QPKB01000010">
    <property type="protein sequence ID" value="RWR93140.1"/>
    <property type="molecule type" value="Genomic_DNA"/>
</dbReference>
<dbReference type="InterPro" id="IPR001128">
    <property type="entry name" value="Cyt_P450"/>
</dbReference>
<dbReference type="Pfam" id="PF00067">
    <property type="entry name" value="p450"/>
    <property type="match status" value="1"/>
</dbReference>
<protein>
    <submittedName>
        <fullName evidence="2">Cytochrome P450 93A3-like protein</fullName>
    </submittedName>
</protein>
<dbReference type="GO" id="GO:0005506">
    <property type="term" value="F:iron ion binding"/>
    <property type="evidence" value="ECO:0007669"/>
    <property type="project" value="InterPro"/>
</dbReference>
<keyword evidence="3" id="KW-1185">Reference proteome</keyword>
<dbReference type="InterPro" id="IPR036396">
    <property type="entry name" value="Cyt_P450_sf"/>
</dbReference>
<proteinExistence type="predicted"/>
<organism evidence="2 3">
    <name type="scientific">Cinnamomum micranthum f. kanehirae</name>
    <dbReference type="NCBI Taxonomy" id="337451"/>
    <lineage>
        <taxon>Eukaryota</taxon>
        <taxon>Viridiplantae</taxon>
        <taxon>Streptophyta</taxon>
        <taxon>Embryophyta</taxon>
        <taxon>Tracheophyta</taxon>
        <taxon>Spermatophyta</taxon>
        <taxon>Magnoliopsida</taxon>
        <taxon>Magnoliidae</taxon>
        <taxon>Laurales</taxon>
        <taxon>Lauraceae</taxon>
        <taxon>Cinnamomum</taxon>
    </lineage>
</organism>
<accession>A0A3S3QZL1</accession>
<name>A0A3S3QZL1_9MAGN</name>